<evidence type="ECO:0000256" key="1">
    <source>
        <dbReference type="SAM" id="MobiDB-lite"/>
    </source>
</evidence>
<dbReference type="InterPro" id="IPR050951">
    <property type="entry name" value="Retrovirus_Pol_polyprotein"/>
</dbReference>
<feature type="compositionally biased region" description="Basic and acidic residues" evidence="1">
    <location>
        <begin position="551"/>
        <end position="573"/>
    </location>
</feature>
<evidence type="ECO:0008006" key="4">
    <source>
        <dbReference type="Google" id="ProtNLM"/>
    </source>
</evidence>
<organism evidence="2 3">
    <name type="scientific">Magallana gigas</name>
    <name type="common">Pacific oyster</name>
    <name type="synonym">Crassostrea gigas</name>
    <dbReference type="NCBI Taxonomy" id="29159"/>
    <lineage>
        <taxon>Eukaryota</taxon>
        <taxon>Metazoa</taxon>
        <taxon>Spiralia</taxon>
        <taxon>Lophotrochozoa</taxon>
        <taxon>Mollusca</taxon>
        <taxon>Bivalvia</taxon>
        <taxon>Autobranchia</taxon>
        <taxon>Pteriomorphia</taxon>
        <taxon>Ostreida</taxon>
        <taxon>Ostreoidea</taxon>
        <taxon>Ostreidae</taxon>
        <taxon>Magallana</taxon>
    </lineage>
</organism>
<dbReference type="AlphaFoldDB" id="A0A8W8M255"/>
<proteinExistence type="predicted"/>
<dbReference type="Proteomes" id="UP000005408">
    <property type="component" value="Unassembled WGS sequence"/>
</dbReference>
<feature type="region of interest" description="Disordered" evidence="1">
    <location>
        <begin position="547"/>
        <end position="576"/>
    </location>
</feature>
<keyword evidence="3" id="KW-1185">Reference proteome</keyword>
<dbReference type="FunFam" id="1.10.340.70:FF:000004">
    <property type="entry name" value="Retrovirus-related Pol polyprotein from transposon 297-like Protein"/>
    <property type="match status" value="1"/>
</dbReference>
<sequence>MCLTTERTSSQLQKLEHNTSHTASSEQAEVKYVSSKGDKTYKPRGKHPFKGQGKKQQKTVQPKNSAMVIKCKYCGGTHPRDRDKCPAFGHTCWKCKKKNHFPKVCKQTTVNSIQEEDTSDSDSDSLYAVNSSSGKHWFVKIHMSASGNSSNVTCQLDSGSTCNVINFRQYAKIMQTGDPPLKPTEKTLKLYGGKSKLIPLGIATLKCRVIQSGKTENLDFYVVEMDQTPILSAEACEKLGLLTVNVVHKLTATSSQFKPMSKEQILDEFKDVFEGLGEFEGEYHIELDPTVKPVQRQPRRVPKALKGEIKAKIESLVKRGVLKKVSSPTDWISNMVAVKKPEISQINQSEWIPKISHARFQQIREMTNSDPVLQTLKTVILTGWNDRQEDVPVAVRDYWNIRDELSAQDGLIYKSNRVVIPKVLRPEMLSRIHSSHLGTEACLRKARDAVFWPNILMSRRTRHSLPTAAALLEPTISTNTHEKIMRKRQLSKQQYDKHTKDLPELQIGQNVRMKKHPNDKYWQFGTCTQSLGNRSYLIDLNGKSYRRNRREMRPTKEAHDAERTDPLPYKPEDDPLMITNERPQYESVKQPIATEPQIALGSSRETITSPASDNNCAMNASTKVRGSSRIARLPSKFKDFIMN</sequence>
<dbReference type="EnsemblMetazoa" id="G30241.1">
    <property type="protein sequence ID" value="G30241.1:cds"/>
    <property type="gene ID" value="G30241"/>
</dbReference>
<evidence type="ECO:0000313" key="3">
    <source>
        <dbReference type="Proteomes" id="UP000005408"/>
    </source>
</evidence>
<dbReference type="Gene3D" id="1.10.340.70">
    <property type="match status" value="1"/>
</dbReference>
<dbReference type="CDD" id="cd05481">
    <property type="entry name" value="retropepsin_like_LTR_1"/>
    <property type="match status" value="1"/>
</dbReference>
<dbReference type="PANTHER" id="PTHR37984">
    <property type="entry name" value="PROTEIN CBG26694"/>
    <property type="match status" value="1"/>
</dbReference>
<dbReference type="Gene3D" id="3.10.10.10">
    <property type="entry name" value="HIV Type 1 Reverse Transcriptase, subunit A, domain 1"/>
    <property type="match status" value="1"/>
</dbReference>
<feature type="region of interest" description="Disordered" evidence="1">
    <location>
        <begin position="1"/>
        <end position="63"/>
    </location>
</feature>
<reference evidence="2" key="1">
    <citation type="submission" date="2022-08" db="UniProtKB">
        <authorList>
            <consortium name="EnsemblMetazoa"/>
        </authorList>
    </citation>
    <scope>IDENTIFICATION</scope>
    <source>
        <strain evidence="2">05x7-T-G4-1.051#20</strain>
    </source>
</reference>
<feature type="compositionally biased region" description="Basic residues" evidence="1">
    <location>
        <begin position="42"/>
        <end position="57"/>
    </location>
</feature>
<protein>
    <recommendedName>
        <fullName evidence="4">Integrase zinc-binding domain-containing protein</fullName>
    </recommendedName>
</protein>
<name>A0A8W8M255_MAGGI</name>
<dbReference type="PANTHER" id="PTHR37984:SF8">
    <property type="entry name" value="CCHC-TYPE DOMAIN-CONTAINING PROTEIN"/>
    <property type="match status" value="1"/>
</dbReference>
<evidence type="ECO:0000313" key="2">
    <source>
        <dbReference type="EnsemblMetazoa" id="G30241.1:cds"/>
    </source>
</evidence>
<feature type="compositionally biased region" description="Polar residues" evidence="1">
    <location>
        <begin position="1"/>
        <end position="13"/>
    </location>
</feature>
<dbReference type="InterPro" id="IPR043502">
    <property type="entry name" value="DNA/RNA_pol_sf"/>
</dbReference>
<accession>A0A8W8M255</accession>
<dbReference type="SUPFAM" id="SSF56672">
    <property type="entry name" value="DNA/RNA polymerases"/>
    <property type="match status" value="1"/>
</dbReference>